<evidence type="ECO:0000256" key="2">
    <source>
        <dbReference type="ARBA" id="ARBA00012274"/>
    </source>
</evidence>
<dbReference type="PANTHER" id="PTHR11573">
    <property type="entry name" value="RIBONUCLEOSIDE-DIPHOSPHATE REDUCTASE LARGE CHAIN"/>
    <property type="match status" value="1"/>
</dbReference>
<dbReference type="Gene3D" id="3.20.70.20">
    <property type="match status" value="2"/>
</dbReference>
<dbReference type="EC" id="1.17.4.1" evidence="2 4"/>
<dbReference type="InterPro" id="IPR013509">
    <property type="entry name" value="RNR_lsu_N"/>
</dbReference>
<dbReference type="Pfam" id="PF02867">
    <property type="entry name" value="Ribonuc_red_lgC"/>
    <property type="match status" value="1"/>
</dbReference>
<proteinExistence type="inferred from homology"/>
<dbReference type="GO" id="GO:0004748">
    <property type="term" value="F:ribonucleoside-diphosphate reductase activity, thioredoxin disulfide as acceptor"/>
    <property type="evidence" value="ECO:0007669"/>
    <property type="project" value="UniProtKB-EC"/>
</dbReference>
<evidence type="ECO:0000313" key="8">
    <source>
        <dbReference type="Proteomes" id="UP000789831"/>
    </source>
</evidence>
<feature type="domain" description="Ribonucleotide reductase large subunit N-terminal" evidence="5">
    <location>
        <begin position="81"/>
        <end position="122"/>
    </location>
</feature>
<evidence type="ECO:0000256" key="4">
    <source>
        <dbReference type="RuleBase" id="RU003410"/>
    </source>
</evidence>
<sequence length="410" mass="45859">MPSPLEVEKSIRADVSISEIFNIVLLTATGFLEKDPAYDKLAAKKQILDKRLLEFDLEKLSQILIPERDELFNYLGLETLIAMGLAINEPDKNEKAISFYHLISSLRFVPSTPTLFHSGLTRAQLSSCFLTTVEDDLNHIFKSLANDTTGAINRSGRRRGASVAYLEFEERYIHYEQEAEQGNIKLTQKISAANSCNIRSPQDHVGVVHCSNLCTEITLNTSAQETAVCNLGSVNLARHISEGKLDDNLLQETINIAIRMLDNVIDLNYYPTKEAEYSNLQHRPIGLGMMGFQDALFQTNINYNSPKALEFTDHLTEKFSYYAISASSQLAQEKGTYGSYQEDLKERVKKHGMRNSNTMAIAPTATIANIAGCYPCIEGIYSNIYVKSNVAGEFTIVNKYLVADLKKLDL</sequence>
<keyword evidence="3 4" id="KW-0560">Oxidoreductase</keyword>
<organism evidence="7 8">
    <name type="scientific">Ambispora gerdemannii</name>
    <dbReference type="NCBI Taxonomy" id="144530"/>
    <lineage>
        <taxon>Eukaryota</taxon>
        <taxon>Fungi</taxon>
        <taxon>Fungi incertae sedis</taxon>
        <taxon>Mucoromycota</taxon>
        <taxon>Glomeromycotina</taxon>
        <taxon>Glomeromycetes</taxon>
        <taxon>Archaeosporales</taxon>
        <taxon>Ambisporaceae</taxon>
        <taxon>Ambispora</taxon>
    </lineage>
</organism>
<dbReference type="PRINTS" id="PR01183">
    <property type="entry name" value="RIBORDTASEM1"/>
</dbReference>
<dbReference type="SUPFAM" id="SSF51998">
    <property type="entry name" value="PFL-like glycyl radical enzymes"/>
    <property type="match status" value="1"/>
</dbReference>
<name>A0A9N9C0Y0_9GLOM</name>
<comment type="similarity">
    <text evidence="1 4">Belongs to the ribonucleoside diphosphate reductase large chain family.</text>
</comment>
<evidence type="ECO:0000313" key="7">
    <source>
        <dbReference type="EMBL" id="CAG8583801.1"/>
    </source>
</evidence>
<evidence type="ECO:0000259" key="6">
    <source>
        <dbReference type="Pfam" id="PF02867"/>
    </source>
</evidence>
<feature type="domain" description="Ribonucleotide reductase large subunit C-terminal" evidence="6">
    <location>
        <begin position="194"/>
        <end position="342"/>
    </location>
</feature>
<dbReference type="InterPro" id="IPR008926">
    <property type="entry name" value="RNR_R1-su_N"/>
</dbReference>
<dbReference type="Proteomes" id="UP000789831">
    <property type="component" value="Unassembled WGS sequence"/>
</dbReference>
<gene>
    <name evidence="7" type="ORF">AGERDE_LOCUS8257</name>
</gene>
<dbReference type="GO" id="GO:0005971">
    <property type="term" value="C:ribonucleoside-diphosphate reductase complex"/>
    <property type="evidence" value="ECO:0007669"/>
    <property type="project" value="TreeGrafter"/>
</dbReference>
<dbReference type="GO" id="GO:0009263">
    <property type="term" value="P:deoxyribonucleotide biosynthetic process"/>
    <property type="evidence" value="ECO:0007669"/>
    <property type="project" value="UniProtKB-KW"/>
</dbReference>
<dbReference type="Pfam" id="PF00317">
    <property type="entry name" value="Ribonuc_red_lgN"/>
    <property type="match status" value="1"/>
</dbReference>
<dbReference type="GO" id="GO:0005524">
    <property type="term" value="F:ATP binding"/>
    <property type="evidence" value="ECO:0007669"/>
    <property type="project" value="InterPro"/>
</dbReference>
<dbReference type="OrthoDB" id="2423963at2759"/>
<keyword evidence="8" id="KW-1185">Reference proteome</keyword>
<evidence type="ECO:0000256" key="1">
    <source>
        <dbReference type="ARBA" id="ARBA00010406"/>
    </source>
</evidence>
<dbReference type="InterPro" id="IPR000788">
    <property type="entry name" value="RNR_lg_C"/>
</dbReference>
<accession>A0A9N9C0Y0</accession>
<protein>
    <recommendedName>
        <fullName evidence="2 4">Ribonucleoside-diphosphate reductase</fullName>
        <ecNumber evidence="2 4">1.17.4.1</ecNumber>
    </recommendedName>
</protein>
<reference evidence="7" key="1">
    <citation type="submission" date="2021-06" db="EMBL/GenBank/DDBJ databases">
        <authorList>
            <person name="Kallberg Y."/>
            <person name="Tangrot J."/>
            <person name="Rosling A."/>
        </authorList>
    </citation>
    <scope>NUCLEOTIDE SEQUENCE</scope>
    <source>
        <strain evidence="7">MT106</strain>
    </source>
</reference>
<evidence type="ECO:0000259" key="5">
    <source>
        <dbReference type="Pfam" id="PF00317"/>
    </source>
</evidence>
<comment type="catalytic activity">
    <reaction evidence="4">
        <text>a 2'-deoxyribonucleoside 5'-diphosphate + [thioredoxin]-disulfide + H2O = a ribonucleoside 5'-diphosphate + [thioredoxin]-dithiol</text>
        <dbReference type="Rhea" id="RHEA:23252"/>
        <dbReference type="Rhea" id="RHEA-COMP:10698"/>
        <dbReference type="Rhea" id="RHEA-COMP:10700"/>
        <dbReference type="ChEBI" id="CHEBI:15377"/>
        <dbReference type="ChEBI" id="CHEBI:29950"/>
        <dbReference type="ChEBI" id="CHEBI:50058"/>
        <dbReference type="ChEBI" id="CHEBI:57930"/>
        <dbReference type="ChEBI" id="CHEBI:73316"/>
        <dbReference type="EC" id="1.17.4.1"/>
    </reaction>
</comment>
<dbReference type="SUPFAM" id="SSF48168">
    <property type="entry name" value="R1 subunit of ribonucleotide reductase, N-terminal domain"/>
    <property type="match status" value="1"/>
</dbReference>
<evidence type="ECO:0000256" key="3">
    <source>
        <dbReference type="ARBA" id="ARBA00023002"/>
    </source>
</evidence>
<comment type="caution">
    <text evidence="7">The sequence shown here is derived from an EMBL/GenBank/DDBJ whole genome shotgun (WGS) entry which is preliminary data.</text>
</comment>
<comment type="function">
    <text evidence="4">Provides the precursors necessary for DNA synthesis. Catalyzes the biosynthesis of deoxyribonucleotides from the corresponding ribonucleotides.</text>
</comment>
<dbReference type="EMBL" id="CAJVPL010001703">
    <property type="protein sequence ID" value="CAG8583801.1"/>
    <property type="molecule type" value="Genomic_DNA"/>
</dbReference>
<keyword evidence="4" id="KW-0215">Deoxyribonucleotide synthesis</keyword>
<dbReference type="PANTHER" id="PTHR11573:SF6">
    <property type="entry name" value="RIBONUCLEOSIDE-DIPHOSPHATE REDUCTASE LARGE SUBUNIT"/>
    <property type="match status" value="1"/>
</dbReference>
<dbReference type="InterPro" id="IPR039718">
    <property type="entry name" value="Rrm1"/>
</dbReference>
<dbReference type="AlphaFoldDB" id="A0A9N9C0Y0"/>